<reference evidence="1 2" key="1">
    <citation type="submission" date="2020-08" db="EMBL/GenBank/DDBJ databases">
        <title>Sequencing the genomes of 1000 actinobacteria strains.</title>
        <authorList>
            <person name="Klenk H.-P."/>
        </authorList>
    </citation>
    <scope>NUCLEOTIDE SEQUENCE [LARGE SCALE GENOMIC DNA]</scope>
    <source>
        <strain evidence="1 2">DSM 23889</strain>
    </source>
</reference>
<evidence type="ECO:0000313" key="1">
    <source>
        <dbReference type="EMBL" id="MBB5617230.1"/>
    </source>
</evidence>
<evidence type="ECO:0000313" key="2">
    <source>
        <dbReference type="Proteomes" id="UP000552883"/>
    </source>
</evidence>
<comment type="caution">
    <text evidence="1">The sequence shown here is derived from an EMBL/GenBank/DDBJ whole genome shotgun (WGS) entry which is preliminary data.</text>
</comment>
<protein>
    <submittedName>
        <fullName evidence="1">Uncharacterized protein</fullName>
    </submittedName>
</protein>
<keyword evidence="2" id="KW-1185">Reference proteome</keyword>
<dbReference type="RefSeq" id="WP_153982531.1">
    <property type="nucleotide sequence ID" value="NZ_BAAANZ010000009.1"/>
</dbReference>
<accession>A0A840X4B7</accession>
<proteinExistence type="predicted"/>
<dbReference type="Proteomes" id="UP000552883">
    <property type="component" value="Unassembled WGS sequence"/>
</dbReference>
<dbReference type="AlphaFoldDB" id="A0A840X4B7"/>
<organism evidence="1 2">
    <name type="scientific">Microcella frigidaquae</name>
    <dbReference type="NCBI Taxonomy" id="424758"/>
    <lineage>
        <taxon>Bacteria</taxon>
        <taxon>Bacillati</taxon>
        <taxon>Actinomycetota</taxon>
        <taxon>Actinomycetes</taxon>
        <taxon>Micrococcales</taxon>
        <taxon>Microbacteriaceae</taxon>
        <taxon>Microcella</taxon>
    </lineage>
</organism>
<dbReference type="EMBL" id="JACHBS010000001">
    <property type="protein sequence ID" value="MBB5617230.1"/>
    <property type="molecule type" value="Genomic_DNA"/>
</dbReference>
<gene>
    <name evidence="1" type="ORF">BJ959_000726</name>
</gene>
<sequence>MTPVERLRAAIEKLESMRAACTPGDWDFESMPETGESRIYSEADGFAFMSATTVTFFPVPGGMKPNDAELIVTLHRTIDAQISILRAALARAEAKIAGGGVERAVWSNARDALALADAILGSDR</sequence>
<dbReference type="OrthoDB" id="5126302at2"/>
<name>A0A840X4B7_9MICO</name>